<name>A0A133ZQD5_9BACL</name>
<dbReference type="InterPro" id="IPR005225">
    <property type="entry name" value="Small_GTP-bd"/>
</dbReference>
<dbReference type="InterPro" id="IPR027417">
    <property type="entry name" value="P-loop_NTPase"/>
</dbReference>
<dbReference type="GO" id="GO:0003924">
    <property type="term" value="F:GTPase activity"/>
    <property type="evidence" value="ECO:0007669"/>
    <property type="project" value="UniProtKB-UniRule"/>
</dbReference>
<dbReference type="SUPFAM" id="SSF54814">
    <property type="entry name" value="Prokaryotic type KH domain (KH-domain type II)"/>
    <property type="match status" value="1"/>
</dbReference>
<keyword evidence="3 8" id="KW-0690">Ribosome biogenesis</keyword>
<evidence type="ECO:0000256" key="2">
    <source>
        <dbReference type="ARBA" id="ARBA00020484"/>
    </source>
</evidence>
<feature type="domain" description="KH type-2" evidence="11">
    <location>
        <begin position="193"/>
        <end position="282"/>
    </location>
</feature>
<comment type="function">
    <text evidence="8">An essential GTPase that binds both GDP and GTP, with rapid nucleotide exchange. Plays a role in 16S rRNA processing and 30S ribosomal subunit biogenesis and possibly also in cell cycle regulation and energy metabolism.</text>
</comment>
<feature type="binding site" evidence="8">
    <location>
        <begin position="15"/>
        <end position="22"/>
    </location>
    <ligand>
        <name>GTP</name>
        <dbReference type="ChEBI" id="CHEBI:37565"/>
    </ligand>
</feature>
<feature type="region of interest" description="G4" evidence="9">
    <location>
        <begin position="124"/>
        <end position="127"/>
    </location>
</feature>
<keyword evidence="8" id="KW-0699">rRNA-binding</keyword>
<proteinExistence type="inferred from homology"/>
<evidence type="ECO:0000256" key="8">
    <source>
        <dbReference type="HAMAP-Rule" id="MF_00367"/>
    </source>
</evidence>
<dbReference type="NCBIfam" id="NF000908">
    <property type="entry name" value="PRK00089.1"/>
    <property type="match status" value="1"/>
</dbReference>
<comment type="similarity">
    <text evidence="1 8 9 10">Belongs to the TRAFAC class TrmE-Era-EngA-EngB-Septin-like GTPase superfamily. Era GTPase family.</text>
</comment>
<evidence type="ECO:0000259" key="12">
    <source>
        <dbReference type="PROSITE" id="PS51713"/>
    </source>
</evidence>
<feature type="region of interest" description="G2" evidence="9">
    <location>
        <begin position="41"/>
        <end position="45"/>
    </location>
</feature>
<keyword evidence="7 8" id="KW-0472">Membrane</keyword>
<gene>
    <name evidence="8" type="primary">era</name>
    <name evidence="13" type="ORF">HMPREF3186_01688</name>
</gene>
<protein>
    <recommendedName>
        <fullName evidence="2 8">GTPase Era</fullName>
    </recommendedName>
</protein>
<keyword evidence="8" id="KW-1003">Cell membrane</keyword>
<keyword evidence="5 8" id="KW-0694">RNA-binding</keyword>
<dbReference type="Gene3D" id="3.40.50.300">
    <property type="entry name" value="P-loop containing nucleotide triphosphate hydrolases"/>
    <property type="match status" value="1"/>
</dbReference>
<feature type="region of interest" description="G5" evidence="9">
    <location>
        <begin position="153"/>
        <end position="155"/>
    </location>
</feature>
<dbReference type="GO" id="GO:0000028">
    <property type="term" value="P:ribosomal small subunit assembly"/>
    <property type="evidence" value="ECO:0007669"/>
    <property type="project" value="TreeGrafter"/>
</dbReference>
<dbReference type="GO" id="GO:0005829">
    <property type="term" value="C:cytosol"/>
    <property type="evidence" value="ECO:0007669"/>
    <property type="project" value="TreeGrafter"/>
</dbReference>
<dbReference type="InterPro" id="IPR005662">
    <property type="entry name" value="GTPase_Era-like"/>
</dbReference>
<dbReference type="HAMAP" id="MF_00367">
    <property type="entry name" value="GTPase_Era"/>
    <property type="match status" value="1"/>
</dbReference>
<evidence type="ECO:0000256" key="6">
    <source>
        <dbReference type="ARBA" id="ARBA00023134"/>
    </source>
</evidence>
<dbReference type="NCBIfam" id="TIGR00231">
    <property type="entry name" value="small_GTP"/>
    <property type="match status" value="1"/>
</dbReference>
<keyword evidence="8" id="KW-0963">Cytoplasm</keyword>
<sequence length="302" mass="34668">MFEEQIKTGFVTIIGRPNAGKSTLLNNILKQKIAIMSDKPQTTRNIINGVYTDNDSQIVFIDTPGIHKPKHRLGDYMMKLASSAIQESEIVYLIINASEKFGPGDQHLINIVKELKVPTFLLINKIDLISPEQLIQIIEFYKDLYDFVEIVPISALKSINVDNLLNTTKKYLQPSFKMYPDDVITDSPEYFVISEFIREKVLQLTEQEIPHSIAVVIDRIEKQHGKKKNIIATIVVERKSQKGMIIGKQGKMIKEIGSRARKDIEVLLGEKVFLELWVKVIDNWRSKPNQIRDLGYRDDIFD</sequence>
<evidence type="ECO:0000256" key="5">
    <source>
        <dbReference type="ARBA" id="ARBA00022884"/>
    </source>
</evidence>
<dbReference type="AlphaFoldDB" id="A0A133ZQD5"/>
<dbReference type="CDD" id="cd04163">
    <property type="entry name" value="Era"/>
    <property type="match status" value="1"/>
</dbReference>
<dbReference type="RefSeq" id="WP_060914728.1">
    <property type="nucleotide sequence ID" value="NZ_JAGZGJ010000004.1"/>
</dbReference>
<evidence type="ECO:0000259" key="11">
    <source>
        <dbReference type="PROSITE" id="PS50823"/>
    </source>
</evidence>
<feature type="region of interest" description="G1" evidence="9">
    <location>
        <begin position="15"/>
        <end position="22"/>
    </location>
</feature>
<evidence type="ECO:0000256" key="7">
    <source>
        <dbReference type="ARBA" id="ARBA00023136"/>
    </source>
</evidence>
<evidence type="ECO:0000256" key="4">
    <source>
        <dbReference type="ARBA" id="ARBA00022741"/>
    </source>
</evidence>
<dbReference type="CDD" id="cd22534">
    <property type="entry name" value="KH-II_Era"/>
    <property type="match status" value="1"/>
</dbReference>
<evidence type="ECO:0000313" key="13">
    <source>
        <dbReference type="EMBL" id="KXB57635.1"/>
    </source>
</evidence>
<feature type="binding site" evidence="8">
    <location>
        <begin position="62"/>
        <end position="66"/>
    </location>
    <ligand>
        <name>GTP</name>
        <dbReference type="ChEBI" id="CHEBI:37565"/>
    </ligand>
</feature>
<dbReference type="NCBIfam" id="TIGR00436">
    <property type="entry name" value="era"/>
    <property type="match status" value="1"/>
</dbReference>
<dbReference type="InterPro" id="IPR009019">
    <property type="entry name" value="KH_sf_prok-type"/>
</dbReference>
<evidence type="ECO:0000256" key="10">
    <source>
        <dbReference type="RuleBase" id="RU003761"/>
    </source>
</evidence>
<dbReference type="GO" id="GO:0043024">
    <property type="term" value="F:ribosomal small subunit binding"/>
    <property type="evidence" value="ECO:0007669"/>
    <property type="project" value="TreeGrafter"/>
</dbReference>
<dbReference type="Pfam" id="PF01926">
    <property type="entry name" value="MMR_HSR1"/>
    <property type="match status" value="1"/>
</dbReference>
<feature type="region of interest" description="G3" evidence="9">
    <location>
        <begin position="62"/>
        <end position="65"/>
    </location>
</feature>
<reference evidence="14" key="1">
    <citation type="submission" date="2016-01" db="EMBL/GenBank/DDBJ databases">
        <authorList>
            <person name="Mitreva M."/>
            <person name="Pepin K.H."/>
            <person name="Mihindukulasuriya K.A."/>
            <person name="Fulton R."/>
            <person name="Fronick C."/>
            <person name="O'Laughlin M."/>
            <person name="Miner T."/>
            <person name="Herter B."/>
            <person name="Rosa B.A."/>
            <person name="Cordes M."/>
            <person name="Tomlinson C."/>
            <person name="Wollam A."/>
            <person name="Palsikar V.B."/>
            <person name="Mardis E.R."/>
            <person name="Wilson R.K."/>
        </authorList>
    </citation>
    <scope>NUCLEOTIDE SEQUENCE [LARGE SCALE GENOMIC DNA]</scope>
    <source>
        <strain evidence="14">DNF01167</strain>
    </source>
</reference>
<comment type="caution">
    <text evidence="13">The sequence shown here is derived from an EMBL/GenBank/DDBJ whole genome shotgun (WGS) entry which is preliminary data.</text>
</comment>
<dbReference type="SUPFAM" id="SSF52540">
    <property type="entry name" value="P-loop containing nucleoside triphosphate hydrolases"/>
    <property type="match status" value="1"/>
</dbReference>
<evidence type="ECO:0000256" key="9">
    <source>
        <dbReference type="PROSITE-ProRule" id="PRU01050"/>
    </source>
</evidence>
<keyword evidence="6 8" id="KW-0342">GTP-binding</keyword>
<organism evidence="13 14">
    <name type="scientific">Gemella haemolysans</name>
    <dbReference type="NCBI Taxonomy" id="1379"/>
    <lineage>
        <taxon>Bacteria</taxon>
        <taxon>Bacillati</taxon>
        <taxon>Bacillota</taxon>
        <taxon>Bacilli</taxon>
        <taxon>Bacillales</taxon>
        <taxon>Gemellaceae</taxon>
        <taxon>Gemella</taxon>
    </lineage>
</organism>
<accession>A0A133ZQD5</accession>
<evidence type="ECO:0000256" key="1">
    <source>
        <dbReference type="ARBA" id="ARBA00007921"/>
    </source>
</evidence>
<dbReference type="InterPro" id="IPR030388">
    <property type="entry name" value="G_ERA_dom"/>
</dbReference>
<dbReference type="Pfam" id="PF07650">
    <property type="entry name" value="KH_2"/>
    <property type="match status" value="1"/>
</dbReference>
<dbReference type="GO" id="GO:0070181">
    <property type="term" value="F:small ribosomal subunit rRNA binding"/>
    <property type="evidence" value="ECO:0007669"/>
    <property type="project" value="UniProtKB-UniRule"/>
</dbReference>
<dbReference type="PATRIC" id="fig|1379.3.peg.1679"/>
<feature type="domain" description="Era-type G" evidence="12">
    <location>
        <begin position="7"/>
        <end position="174"/>
    </location>
</feature>
<dbReference type="PROSITE" id="PS50823">
    <property type="entry name" value="KH_TYPE_2"/>
    <property type="match status" value="1"/>
</dbReference>
<dbReference type="InterPro" id="IPR006073">
    <property type="entry name" value="GTP-bd"/>
</dbReference>
<keyword evidence="4 8" id="KW-0547">Nucleotide-binding</keyword>
<dbReference type="GO" id="GO:0005886">
    <property type="term" value="C:plasma membrane"/>
    <property type="evidence" value="ECO:0007669"/>
    <property type="project" value="UniProtKB-SubCell"/>
</dbReference>
<evidence type="ECO:0000313" key="14">
    <source>
        <dbReference type="Proteomes" id="UP000070355"/>
    </source>
</evidence>
<dbReference type="Gene3D" id="3.30.300.20">
    <property type="match status" value="1"/>
</dbReference>
<feature type="binding site" evidence="8">
    <location>
        <begin position="124"/>
        <end position="127"/>
    </location>
    <ligand>
        <name>GTP</name>
        <dbReference type="ChEBI" id="CHEBI:37565"/>
    </ligand>
</feature>
<dbReference type="Proteomes" id="UP000070355">
    <property type="component" value="Unassembled WGS sequence"/>
</dbReference>
<dbReference type="FunFam" id="3.40.50.300:FF:000094">
    <property type="entry name" value="GTPase Era"/>
    <property type="match status" value="1"/>
</dbReference>
<dbReference type="EMBL" id="LSDC01000123">
    <property type="protein sequence ID" value="KXB57635.1"/>
    <property type="molecule type" value="Genomic_DNA"/>
</dbReference>
<dbReference type="GO" id="GO:0005525">
    <property type="term" value="F:GTP binding"/>
    <property type="evidence" value="ECO:0007669"/>
    <property type="project" value="UniProtKB-UniRule"/>
</dbReference>
<dbReference type="STRING" id="1379.HMPREF3186_01688"/>
<comment type="subcellular location">
    <subcellularLocation>
        <location evidence="8">Cytoplasm</location>
    </subcellularLocation>
    <subcellularLocation>
        <location evidence="8">Cell membrane</location>
        <topology evidence="8">Peripheral membrane protein</topology>
    </subcellularLocation>
</comment>
<evidence type="ECO:0000256" key="3">
    <source>
        <dbReference type="ARBA" id="ARBA00022517"/>
    </source>
</evidence>
<dbReference type="PANTHER" id="PTHR42698">
    <property type="entry name" value="GTPASE ERA"/>
    <property type="match status" value="1"/>
</dbReference>
<comment type="subunit">
    <text evidence="8">Monomer.</text>
</comment>
<dbReference type="PROSITE" id="PS51713">
    <property type="entry name" value="G_ERA"/>
    <property type="match status" value="1"/>
</dbReference>
<dbReference type="PANTHER" id="PTHR42698:SF1">
    <property type="entry name" value="GTPASE ERA, MITOCHONDRIAL"/>
    <property type="match status" value="1"/>
</dbReference>
<dbReference type="InterPro" id="IPR015946">
    <property type="entry name" value="KH_dom-like_a/b"/>
</dbReference>
<dbReference type="FunFam" id="3.30.300.20:FF:000003">
    <property type="entry name" value="GTPase Era"/>
    <property type="match status" value="1"/>
</dbReference>
<dbReference type="OrthoDB" id="9805918at2"/>
<dbReference type="InterPro" id="IPR004044">
    <property type="entry name" value="KH_dom_type_2"/>
</dbReference>